<dbReference type="AlphaFoldDB" id="A0AA87ZFC8"/>
<gene>
    <name evidence="1" type="ORF">TIFTF001_044722</name>
</gene>
<name>A0AA87ZFC8_FICCA</name>
<evidence type="ECO:0000313" key="1">
    <source>
        <dbReference type="EMBL" id="GMN32807.1"/>
    </source>
</evidence>
<proteinExistence type="predicted"/>
<protein>
    <submittedName>
        <fullName evidence="1">Uncharacterized protein</fullName>
    </submittedName>
</protein>
<reference evidence="1" key="1">
    <citation type="submission" date="2023-07" db="EMBL/GenBank/DDBJ databases">
        <title>draft genome sequence of fig (Ficus carica).</title>
        <authorList>
            <person name="Takahashi T."/>
            <person name="Nishimura K."/>
        </authorList>
    </citation>
    <scope>NUCLEOTIDE SEQUENCE</scope>
</reference>
<keyword evidence="2" id="KW-1185">Reference proteome</keyword>
<dbReference type="EMBL" id="BTGU01003470">
    <property type="protein sequence ID" value="GMN32807.1"/>
    <property type="molecule type" value="Genomic_DNA"/>
</dbReference>
<dbReference type="Proteomes" id="UP001187192">
    <property type="component" value="Unassembled WGS sequence"/>
</dbReference>
<sequence length="65" mass="7112">MKSSPKLIHKLKIAKMDGVLQGSISIGPQPVLWLMPHPSSKSILDLPVLRPSGPLRMREANDRSG</sequence>
<evidence type="ECO:0000313" key="2">
    <source>
        <dbReference type="Proteomes" id="UP001187192"/>
    </source>
</evidence>
<accession>A0AA87ZFC8</accession>
<comment type="caution">
    <text evidence="1">The sequence shown here is derived from an EMBL/GenBank/DDBJ whole genome shotgun (WGS) entry which is preliminary data.</text>
</comment>
<organism evidence="1 2">
    <name type="scientific">Ficus carica</name>
    <name type="common">Common fig</name>
    <dbReference type="NCBI Taxonomy" id="3494"/>
    <lineage>
        <taxon>Eukaryota</taxon>
        <taxon>Viridiplantae</taxon>
        <taxon>Streptophyta</taxon>
        <taxon>Embryophyta</taxon>
        <taxon>Tracheophyta</taxon>
        <taxon>Spermatophyta</taxon>
        <taxon>Magnoliopsida</taxon>
        <taxon>eudicotyledons</taxon>
        <taxon>Gunneridae</taxon>
        <taxon>Pentapetalae</taxon>
        <taxon>rosids</taxon>
        <taxon>fabids</taxon>
        <taxon>Rosales</taxon>
        <taxon>Moraceae</taxon>
        <taxon>Ficeae</taxon>
        <taxon>Ficus</taxon>
    </lineage>
</organism>